<evidence type="ECO:0000313" key="3">
    <source>
        <dbReference type="Proteomes" id="UP001630127"/>
    </source>
</evidence>
<dbReference type="AlphaFoldDB" id="A0ABD3AQU8"/>
<evidence type="ECO:0000256" key="1">
    <source>
        <dbReference type="SAM" id="MobiDB-lite"/>
    </source>
</evidence>
<evidence type="ECO:0000313" key="2">
    <source>
        <dbReference type="EMBL" id="KAL3533427.1"/>
    </source>
</evidence>
<feature type="compositionally biased region" description="Polar residues" evidence="1">
    <location>
        <begin position="82"/>
        <end position="97"/>
    </location>
</feature>
<accession>A0ABD3AQU8</accession>
<keyword evidence="3" id="KW-1185">Reference proteome</keyword>
<sequence>MCSSSTHLGAFPWSLHRKCSSSCSEMPTKTMPNLSRLNMRWFTLTNSLARGQNGNRDPVSRGLATFFQRSSHQQRCHKDSSHSIANSPSCTKQKILE</sequence>
<dbReference type="Proteomes" id="UP001630127">
    <property type="component" value="Unassembled WGS sequence"/>
</dbReference>
<organism evidence="2 3">
    <name type="scientific">Cinchona calisaya</name>
    <dbReference type="NCBI Taxonomy" id="153742"/>
    <lineage>
        <taxon>Eukaryota</taxon>
        <taxon>Viridiplantae</taxon>
        <taxon>Streptophyta</taxon>
        <taxon>Embryophyta</taxon>
        <taxon>Tracheophyta</taxon>
        <taxon>Spermatophyta</taxon>
        <taxon>Magnoliopsida</taxon>
        <taxon>eudicotyledons</taxon>
        <taxon>Gunneridae</taxon>
        <taxon>Pentapetalae</taxon>
        <taxon>asterids</taxon>
        <taxon>lamiids</taxon>
        <taxon>Gentianales</taxon>
        <taxon>Rubiaceae</taxon>
        <taxon>Cinchonoideae</taxon>
        <taxon>Cinchoneae</taxon>
        <taxon>Cinchona</taxon>
    </lineage>
</organism>
<protein>
    <submittedName>
        <fullName evidence="2">Uncharacterized protein</fullName>
    </submittedName>
</protein>
<comment type="caution">
    <text evidence="2">The sequence shown here is derived from an EMBL/GenBank/DDBJ whole genome shotgun (WGS) entry which is preliminary data.</text>
</comment>
<reference evidence="2 3" key="1">
    <citation type="submission" date="2024-11" db="EMBL/GenBank/DDBJ databases">
        <title>A near-complete genome assembly of Cinchona calisaya.</title>
        <authorList>
            <person name="Lian D.C."/>
            <person name="Zhao X.W."/>
            <person name="Wei L."/>
        </authorList>
    </citation>
    <scope>NUCLEOTIDE SEQUENCE [LARGE SCALE GENOMIC DNA]</scope>
    <source>
        <tissue evidence="2">Nenye</tissue>
    </source>
</reference>
<dbReference type="EMBL" id="JBJUIK010000003">
    <property type="protein sequence ID" value="KAL3533427.1"/>
    <property type="molecule type" value="Genomic_DNA"/>
</dbReference>
<proteinExistence type="predicted"/>
<name>A0ABD3AQU8_9GENT</name>
<feature type="region of interest" description="Disordered" evidence="1">
    <location>
        <begin position="70"/>
        <end position="97"/>
    </location>
</feature>
<gene>
    <name evidence="2" type="ORF">ACH5RR_006948</name>
</gene>